<proteinExistence type="inferred from homology"/>
<reference evidence="5 6" key="1">
    <citation type="journal article" date="2020" name="Nat. Food">
        <title>A phased Vanilla planifolia genome enables genetic improvement of flavour and production.</title>
        <authorList>
            <person name="Hasing T."/>
            <person name="Tang H."/>
            <person name="Brym M."/>
            <person name="Khazi F."/>
            <person name="Huang T."/>
            <person name="Chambers A.H."/>
        </authorList>
    </citation>
    <scope>NUCLEOTIDE SEQUENCE [LARGE SCALE GENOMIC DNA]</scope>
    <source>
        <tissue evidence="5">Leaf</tissue>
    </source>
</reference>
<organism evidence="5 6">
    <name type="scientific">Vanilla planifolia</name>
    <name type="common">Vanilla</name>
    <dbReference type="NCBI Taxonomy" id="51239"/>
    <lineage>
        <taxon>Eukaryota</taxon>
        <taxon>Viridiplantae</taxon>
        <taxon>Streptophyta</taxon>
        <taxon>Embryophyta</taxon>
        <taxon>Tracheophyta</taxon>
        <taxon>Spermatophyta</taxon>
        <taxon>Magnoliopsida</taxon>
        <taxon>Liliopsida</taxon>
        <taxon>Asparagales</taxon>
        <taxon>Orchidaceae</taxon>
        <taxon>Vanilloideae</taxon>
        <taxon>Vanilleae</taxon>
        <taxon>Vanilla</taxon>
    </lineage>
</organism>
<dbReference type="Pfam" id="PF13041">
    <property type="entry name" value="PPR_2"/>
    <property type="match status" value="3"/>
</dbReference>
<name>A0A835VGE3_VANPL</name>
<feature type="repeat" description="PPR" evidence="3">
    <location>
        <begin position="413"/>
        <end position="447"/>
    </location>
</feature>
<feature type="repeat" description="PPR" evidence="3">
    <location>
        <begin position="517"/>
        <end position="551"/>
    </location>
</feature>
<dbReference type="PROSITE" id="PS51375">
    <property type="entry name" value="PPR"/>
    <property type="match status" value="8"/>
</dbReference>
<feature type="repeat" description="PPR" evidence="3">
    <location>
        <begin position="378"/>
        <end position="412"/>
    </location>
</feature>
<dbReference type="EMBL" id="JADCNL010000001">
    <property type="protein sequence ID" value="KAG0496060.1"/>
    <property type="molecule type" value="Genomic_DNA"/>
</dbReference>
<evidence type="ECO:0000256" key="4">
    <source>
        <dbReference type="SAM" id="MobiDB-lite"/>
    </source>
</evidence>
<comment type="caution">
    <text evidence="5">The sequence shown here is derived from an EMBL/GenBank/DDBJ whole genome shotgun (WGS) entry which is preliminary data.</text>
</comment>
<feature type="repeat" description="PPR" evidence="3">
    <location>
        <begin position="308"/>
        <end position="342"/>
    </location>
</feature>
<evidence type="ECO:0000313" key="6">
    <source>
        <dbReference type="Proteomes" id="UP000636800"/>
    </source>
</evidence>
<feature type="repeat" description="PPR" evidence="3">
    <location>
        <begin position="343"/>
        <end position="377"/>
    </location>
</feature>
<evidence type="ECO:0000256" key="1">
    <source>
        <dbReference type="ARBA" id="ARBA00007626"/>
    </source>
</evidence>
<dbReference type="OrthoDB" id="260519at2759"/>
<feature type="repeat" description="PPR" evidence="3">
    <location>
        <begin position="237"/>
        <end position="267"/>
    </location>
</feature>
<dbReference type="PANTHER" id="PTHR47941">
    <property type="entry name" value="PENTATRICOPEPTIDE REPEAT-CONTAINING PROTEIN 3, MITOCHONDRIAL"/>
    <property type="match status" value="1"/>
</dbReference>
<dbReference type="NCBIfam" id="TIGR00756">
    <property type="entry name" value="PPR"/>
    <property type="match status" value="8"/>
</dbReference>
<protein>
    <recommendedName>
        <fullName evidence="7">Pentatricopeptide repeat-containing protein</fullName>
    </recommendedName>
</protein>
<dbReference type="Pfam" id="PF01535">
    <property type="entry name" value="PPR"/>
    <property type="match status" value="1"/>
</dbReference>
<comment type="similarity">
    <text evidence="1">Belongs to the PPR family. P subfamily.</text>
</comment>
<sequence>MPPGTSSPASATRKHYFYYGHRRPSQNRPVVYGGLFTNRKTLPSSSPFSAADFDLLSVRRPSKLPPSTAIEIRDWDPDPPSTPISVSPPSLSSSDRRLSPLARFICDAFRRNSRWCPAVVRELNKLRRVPPDLVAEVLRSRPVLPPSLSTRFFHWAGRQKGFSHSFASYNALAYSLSAAGLFRAADQIPELMHAHGKHPSEKQLEILVRFHADACRPLRLFHLYNKMRTRFGVSPSRTFLYNRIIDALVRCGRLDLALAVYDDLRADDGLKADAVTFTTISKGLCNAGRIDELIDLLDRMRCEVCRPDVFAYTAMVKILVSLGNLDGCLRVWEEMLKDGVEADVMAYSTMIAGLCKAGLMNKSEELFREMKQKGFLIEHSIYGALVEGFVSGGNVDSGFGILKEMVRDGYRADLRIYNSLIGGYCADGKVDKAFKLFQISITEGFVPELETVSPLLVAYAEGNQMDMFFRLLDFIEGLGYPVMDHLLRFFAVLLAKDGREIKALKVFKQLKGKGYCSIAIYNVLIEALNKVKEVKCALALFEELKGTDLEPDSCTYSLIITSMVNDGDPIEACSYFNKMKEKHWTPSVFAYNSLVRGLCQMGEINAAITLVKDCLGNVTNGPFGVQIFTENSRCMPLRAT</sequence>
<feature type="repeat" description="PPR" evidence="3">
    <location>
        <begin position="552"/>
        <end position="586"/>
    </location>
</feature>
<feature type="region of interest" description="Disordered" evidence="4">
    <location>
        <begin position="68"/>
        <end position="93"/>
    </location>
</feature>
<gene>
    <name evidence="5" type="ORF">HPP92_000751</name>
</gene>
<evidence type="ECO:0000256" key="2">
    <source>
        <dbReference type="ARBA" id="ARBA00022737"/>
    </source>
</evidence>
<dbReference type="InterPro" id="IPR002885">
    <property type="entry name" value="PPR_rpt"/>
</dbReference>
<dbReference type="InterPro" id="IPR011990">
    <property type="entry name" value="TPR-like_helical_dom_sf"/>
</dbReference>
<dbReference type="AlphaFoldDB" id="A0A835VGE3"/>
<evidence type="ECO:0000313" key="5">
    <source>
        <dbReference type="EMBL" id="KAG0496060.1"/>
    </source>
</evidence>
<feature type="compositionally biased region" description="Low complexity" evidence="4">
    <location>
        <begin position="83"/>
        <end position="93"/>
    </location>
</feature>
<evidence type="ECO:0000256" key="3">
    <source>
        <dbReference type="PROSITE-ProRule" id="PRU00708"/>
    </source>
</evidence>
<dbReference type="Gene3D" id="1.25.40.10">
    <property type="entry name" value="Tetratricopeptide repeat domain"/>
    <property type="match status" value="4"/>
</dbReference>
<evidence type="ECO:0008006" key="7">
    <source>
        <dbReference type="Google" id="ProtNLM"/>
    </source>
</evidence>
<dbReference type="Pfam" id="PF12854">
    <property type="entry name" value="PPR_1"/>
    <property type="match status" value="1"/>
</dbReference>
<feature type="repeat" description="PPR" evidence="3">
    <location>
        <begin position="273"/>
        <end position="307"/>
    </location>
</feature>
<keyword evidence="6" id="KW-1185">Reference proteome</keyword>
<keyword evidence="2" id="KW-0677">Repeat</keyword>
<dbReference type="Proteomes" id="UP000636800">
    <property type="component" value="Chromosome 1"/>
</dbReference>
<accession>A0A835VGE3</accession>